<comment type="caution">
    <text evidence="1">The sequence shown here is derived from an EMBL/GenBank/DDBJ whole genome shotgun (WGS) entry which is preliminary data.</text>
</comment>
<gene>
    <name evidence="1" type="ORF">GRI48_07255</name>
</gene>
<keyword evidence="2" id="KW-1185">Reference proteome</keyword>
<dbReference type="Proteomes" id="UP000445582">
    <property type="component" value="Unassembled WGS sequence"/>
</dbReference>
<name>A0A844YF67_9SPHN</name>
<dbReference type="EMBL" id="WTYN01000001">
    <property type="protein sequence ID" value="MXO62801.1"/>
    <property type="molecule type" value="Genomic_DNA"/>
</dbReference>
<dbReference type="SUPFAM" id="SSF141371">
    <property type="entry name" value="PilZ domain-like"/>
    <property type="match status" value="1"/>
</dbReference>
<organism evidence="1 2">
    <name type="scientific">Qipengyuania oceanensis</name>
    <dbReference type="NCBI Taxonomy" id="1463597"/>
    <lineage>
        <taxon>Bacteria</taxon>
        <taxon>Pseudomonadati</taxon>
        <taxon>Pseudomonadota</taxon>
        <taxon>Alphaproteobacteria</taxon>
        <taxon>Sphingomonadales</taxon>
        <taxon>Erythrobacteraceae</taxon>
        <taxon>Qipengyuania</taxon>
    </lineage>
</organism>
<accession>A0A844YF67</accession>
<evidence type="ECO:0008006" key="3">
    <source>
        <dbReference type="Google" id="ProtNLM"/>
    </source>
</evidence>
<protein>
    <recommendedName>
        <fullName evidence="3">PilZ domain-containing protein</fullName>
    </recommendedName>
</protein>
<reference evidence="1 2" key="1">
    <citation type="submission" date="2019-12" db="EMBL/GenBank/DDBJ databases">
        <title>Genomic-based taxomic classification of the family Erythrobacteraceae.</title>
        <authorList>
            <person name="Xu L."/>
        </authorList>
    </citation>
    <scope>NUCLEOTIDE SEQUENCE [LARGE SCALE GENOMIC DNA]</scope>
    <source>
        <strain evidence="1 2">MCCC 1A09965</strain>
    </source>
</reference>
<sequence>MGKEFFDDQRKDDRRDIGAWGRYRTGRGVARDVQILDVNMFGCRFRDKFGNLVPDNHITMKIGNIGPILTHIRWRDGAIVGTEFEEPLYGAVLDHITRYFDERTAEEKARIAEARAADADDF</sequence>
<dbReference type="AlphaFoldDB" id="A0A844YF67"/>
<evidence type="ECO:0000313" key="1">
    <source>
        <dbReference type="EMBL" id="MXO62801.1"/>
    </source>
</evidence>
<evidence type="ECO:0000313" key="2">
    <source>
        <dbReference type="Proteomes" id="UP000445582"/>
    </source>
</evidence>
<proteinExistence type="predicted"/>